<name>A0A108MSY4_9BURK</name>
<protein>
    <submittedName>
        <fullName evidence="3">Fis family transcriptional regulator</fullName>
    </submittedName>
</protein>
<dbReference type="Proteomes" id="UP000473470">
    <property type="component" value="Unassembled WGS sequence"/>
</dbReference>
<dbReference type="SUPFAM" id="SSF47413">
    <property type="entry name" value="lambda repressor-like DNA-binding domains"/>
    <property type="match status" value="1"/>
</dbReference>
<dbReference type="EMBL" id="VZOK01000013">
    <property type="protein sequence ID" value="KAB0638705.1"/>
    <property type="molecule type" value="Genomic_DNA"/>
</dbReference>
<dbReference type="STRING" id="1503054.WT74_25275"/>
<reference evidence="3 5" key="1">
    <citation type="submission" date="2015-11" db="EMBL/GenBank/DDBJ databases">
        <title>Expanding the genomic diversity of Burkholderia species for the development of highly accurate diagnostics.</title>
        <authorList>
            <person name="Sahl J."/>
            <person name="Keim P."/>
            <person name="Wagner D."/>
        </authorList>
    </citation>
    <scope>NUCLEOTIDE SEQUENCE [LARGE SCALE GENOMIC DNA]</scope>
    <source>
        <strain evidence="3 5">MSMB1960WGS</strain>
    </source>
</reference>
<evidence type="ECO:0000313" key="3">
    <source>
        <dbReference type="EMBL" id="KWA59254.1"/>
    </source>
</evidence>
<dbReference type="EMBL" id="LPHB01000056">
    <property type="protein sequence ID" value="KWA59254.1"/>
    <property type="molecule type" value="Genomic_DNA"/>
</dbReference>
<dbReference type="Proteomes" id="UP000068603">
    <property type="component" value="Unassembled WGS sequence"/>
</dbReference>
<dbReference type="AlphaFoldDB" id="A0A108MSY4"/>
<evidence type="ECO:0000313" key="6">
    <source>
        <dbReference type="Proteomes" id="UP000281098"/>
    </source>
</evidence>
<evidence type="ECO:0000313" key="2">
    <source>
        <dbReference type="EMBL" id="KAB0638705.1"/>
    </source>
</evidence>
<evidence type="ECO:0000313" key="4">
    <source>
        <dbReference type="EMBL" id="RQY89543.1"/>
    </source>
</evidence>
<dbReference type="PROSITE" id="PS50943">
    <property type="entry name" value="HTH_CROC1"/>
    <property type="match status" value="1"/>
</dbReference>
<dbReference type="Gene3D" id="1.10.260.40">
    <property type="entry name" value="lambda repressor-like DNA-binding domains"/>
    <property type="match status" value="1"/>
</dbReference>
<dbReference type="GO" id="GO:0003677">
    <property type="term" value="F:DNA binding"/>
    <property type="evidence" value="ECO:0007669"/>
    <property type="project" value="InterPro"/>
</dbReference>
<reference evidence="2 7" key="3">
    <citation type="submission" date="2019-09" db="EMBL/GenBank/DDBJ databases">
        <title>Draft genome sequences of 48 bacterial type strains from the CCUG.</title>
        <authorList>
            <person name="Tunovic T."/>
            <person name="Pineiro-Iglesias B."/>
            <person name="Unosson C."/>
            <person name="Inganas E."/>
            <person name="Ohlen M."/>
            <person name="Cardew S."/>
            <person name="Jensie-Markopoulos S."/>
            <person name="Salva-Serra F."/>
            <person name="Jaen-Luchoro D."/>
            <person name="Karlsson R."/>
            <person name="Svensson-Stadler L."/>
            <person name="Chun J."/>
            <person name="Moore E."/>
        </authorList>
    </citation>
    <scope>NUCLEOTIDE SEQUENCE [LARGE SCALE GENOMIC DNA]</scope>
    <source>
        <strain evidence="2 7">CCUG 65686</strain>
    </source>
</reference>
<sequence>MTTPNNGHIGSDFDAFLEEEGLLEEVTATAIKRVIAWQIEQEMKAQHLTKTAMAARMKTSRAALNRLLDETDTSLTLTTLASAAAALGKRLSFELVPA</sequence>
<evidence type="ECO:0000313" key="7">
    <source>
        <dbReference type="Proteomes" id="UP000473470"/>
    </source>
</evidence>
<dbReference type="EMBL" id="QTPM01000025">
    <property type="protein sequence ID" value="RQY89543.1"/>
    <property type="molecule type" value="Genomic_DNA"/>
</dbReference>
<organism evidence="3">
    <name type="scientific">Burkholderia stagnalis</name>
    <dbReference type="NCBI Taxonomy" id="1503054"/>
    <lineage>
        <taxon>Bacteria</taxon>
        <taxon>Pseudomonadati</taxon>
        <taxon>Pseudomonadota</taxon>
        <taxon>Betaproteobacteria</taxon>
        <taxon>Burkholderiales</taxon>
        <taxon>Burkholderiaceae</taxon>
        <taxon>Burkholderia</taxon>
        <taxon>Burkholderia cepacia complex</taxon>
    </lineage>
</organism>
<dbReference type="InterPro" id="IPR001387">
    <property type="entry name" value="Cro/C1-type_HTH"/>
</dbReference>
<comment type="caution">
    <text evidence="3">The sequence shown here is derived from an EMBL/GenBank/DDBJ whole genome shotgun (WGS) entry which is preliminary data.</text>
</comment>
<dbReference type="GeneID" id="93056282"/>
<evidence type="ECO:0000259" key="1">
    <source>
        <dbReference type="PROSITE" id="PS50943"/>
    </source>
</evidence>
<dbReference type="KEGG" id="bstg:WT74_25275"/>
<dbReference type="RefSeq" id="WP_059808862.1">
    <property type="nucleotide sequence ID" value="NZ_CABVPM010000012.1"/>
</dbReference>
<dbReference type="InterPro" id="IPR010982">
    <property type="entry name" value="Lambda_DNA-bd_dom_sf"/>
</dbReference>
<reference evidence="4 6" key="2">
    <citation type="submission" date="2018-08" db="EMBL/GenBank/DDBJ databases">
        <title>Comparative analysis of Burkholderia isolates from Puerto Rico.</title>
        <authorList>
            <person name="Hall C."/>
            <person name="Sahl J."/>
            <person name="Wagner D."/>
        </authorList>
    </citation>
    <scope>NUCLEOTIDE SEQUENCE [LARGE SCALE GENOMIC DNA]</scope>
    <source>
        <strain evidence="4 6">Bp8966</strain>
    </source>
</reference>
<accession>A0A108MSY4</accession>
<keyword evidence="6" id="KW-1185">Reference proteome</keyword>
<feature type="domain" description="HTH cro/C1-type" evidence="1">
    <location>
        <begin position="39"/>
        <end position="95"/>
    </location>
</feature>
<evidence type="ECO:0000313" key="5">
    <source>
        <dbReference type="Proteomes" id="UP000068603"/>
    </source>
</evidence>
<dbReference type="Proteomes" id="UP000281098">
    <property type="component" value="Unassembled WGS sequence"/>
</dbReference>
<proteinExistence type="predicted"/>
<gene>
    <name evidence="4" type="ORF">DF017_20255</name>
    <name evidence="2" type="ORF">F7R25_11435</name>
    <name evidence="3" type="ORF">WT44_22870</name>
</gene>